<dbReference type="PANTHER" id="PTHR16038">
    <property type="entry name" value="NOP SEVEN ASSOCIATED PROTEIN 1"/>
    <property type="match status" value="1"/>
</dbReference>
<feature type="repeat" description="WD" evidence="3">
    <location>
        <begin position="20"/>
        <end position="57"/>
    </location>
</feature>
<keyword evidence="1 3" id="KW-0853">WD repeat</keyword>
<sequence length="180" mass="20564">MASVDIRTGKMLGCFTGKCSGSIRSIVRHPELPVVASCGLDGYLRLWDTKTRQLLSSVFLKQHILHVLFDSNFIVEDTPKGADSLPIKEETIKEITDGEEIEATPLKRKKSSRNKENVIDGSKKKEPRRVKNTKNPKEMMNMRRRRQETKEASQHQRKKTRAQNMKFQMKGCDLAGFCTI</sequence>
<evidence type="ECO:0000256" key="4">
    <source>
        <dbReference type="SAM" id="MobiDB-lite"/>
    </source>
</evidence>
<feature type="compositionally biased region" description="Basic and acidic residues" evidence="4">
    <location>
        <begin position="113"/>
        <end position="124"/>
    </location>
</feature>
<dbReference type="SUPFAM" id="SSF50998">
    <property type="entry name" value="Quinoprotein alcohol dehydrogenase-like"/>
    <property type="match status" value="1"/>
</dbReference>
<dbReference type="InterPro" id="IPR001680">
    <property type="entry name" value="WD40_rpt"/>
</dbReference>
<dbReference type="InterPro" id="IPR015943">
    <property type="entry name" value="WD40/YVTN_repeat-like_dom_sf"/>
</dbReference>
<dbReference type="GO" id="GO:0042273">
    <property type="term" value="P:ribosomal large subunit biogenesis"/>
    <property type="evidence" value="ECO:0007669"/>
    <property type="project" value="InterPro"/>
</dbReference>
<dbReference type="SMART" id="SM00320">
    <property type="entry name" value="WD40"/>
    <property type="match status" value="1"/>
</dbReference>
<protein>
    <submittedName>
        <fullName evidence="5">Uncharacterized protein</fullName>
    </submittedName>
</protein>
<dbReference type="EMBL" id="BT143800">
    <property type="protein sequence ID" value="AFK43594.1"/>
    <property type="molecule type" value="mRNA"/>
</dbReference>
<feature type="compositionally biased region" description="Basic residues" evidence="4">
    <location>
        <begin position="125"/>
        <end position="134"/>
    </location>
</feature>
<dbReference type="InterPro" id="IPR011047">
    <property type="entry name" value="Quinoprotein_ADH-like_sf"/>
</dbReference>
<dbReference type="InterPro" id="IPR019775">
    <property type="entry name" value="WD40_repeat_CS"/>
</dbReference>
<dbReference type="PROSITE" id="PS50082">
    <property type="entry name" value="WD_REPEATS_2"/>
    <property type="match status" value="1"/>
</dbReference>
<keyword evidence="2" id="KW-0677">Repeat</keyword>
<dbReference type="GO" id="GO:0005730">
    <property type="term" value="C:nucleolus"/>
    <property type="evidence" value="ECO:0007669"/>
    <property type="project" value="InterPro"/>
</dbReference>
<evidence type="ECO:0000256" key="3">
    <source>
        <dbReference type="PROSITE-ProRule" id="PRU00221"/>
    </source>
</evidence>
<dbReference type="InterPro" id="IPR037379">
    <property type="entry name" value="WDR74/Nsa1"/>
</dbReference>
<evidence type="ECO:0000313" key="5">
    <source>
        <dbReference type="EMBL" id="AFK43594.1"/>
    </source>
</evidence>
<evidence type="ECO:0000256" key="1">
    <source>
        <dbReference type="ARBA" id="ARBA00022574"/>
    </source>
</evidence>
<feature type="region of interest" description="Disordered" evidence="4">
    <location>
        <begin position="98"/>
        <end position="165"/>
    </location>
</feature>
<dbReference type="Gene3D" id="2.130.10.10">
    <property type="entry name" value="YVTN repeat-like/Quinoprotein amine dehydrogenase"/>
    <property type="match status" value="1"/>
</dbReference>
<evidence type="ECO:0000256" key="2">
    <source>
        <dbReference type="ARBA" id="ARBA00022737"/>
    </source>
</evidence>
<proteinExistence type="evidence at transcript level"/>
<organism evidence="5">
    <name type="scientific">Medicago truncatula</name>
    <name type="common">Barrel medic</name>
    <name type="synonym">Medicago tribuloides</name>
    <dbReference type="NCBI Taxonomy" id="3880"/>
    <lineage>
        <taxon>Eukaryota</taxon>
        <taxon>Viridiplantae</taxon>
        <taxon>Streptophyta</taxon>
        <taxon>Embryophyta</taxon>
        <taxon>Tracheophyta</taxon>
        <taxon>Spermatophyta</taxon>
        <taxon>Magnoliopsida</taxon>
        <taxon>eudicotyledons</taxon>
        <taxon>Gunneridae</taxon>
        <taxon>Pentapetalae</taxon>
        <taxon>rosids</taxon>
        <taxon>fabids</taxon>
        <taxon>Fabales</taxon>
        <taxon>Fabaceae</taxon>
        <taxon>Papilionoideae</taxon>
        <taxon>50 kb inversion clade</taxon>
        <taxon>NPAAA clade</taxon>
        <taxon>Hologalegina</taxon>
        <taxon>IRL clade</taxon>
        <taxon>Trifolieae</taxon>
        <taxon>Medicago</taxon>
    </lineage>
</organism>
<name>I3STK2_MEDTR</name>
<dbReference type="PANTHER" id="PTHR16038:SF4">
    <property type="entry name" value="WD REPEAT-CONTAINING PROTEIN 74"/>
    <property type="match status" value="1"/>
</dbReference>
<reference evidence="5" key="1">
    <citation type="submission" date="2012-05" db="EMBL/GenBank/DDBJ databases">
        <authorList>
            <person name="Krishnakumar V."/>
            <person name="Cheung F."/>
            <person name="Xiao Y."/>
            <person name="Chan A."/>
            <person name="Moskal W.A."/>
            <person name="Town C.D."/>
        </authorList>
    </citation>
    <scope>NUCLEOTIDE SEQUENCE</scope>
</reference>
<dbReference type="PROSITE" id="PS00678">
    <property type="entry name" value="WD_REPEATS_1"/>
    <property type="match status" value="1"/>
</dbReference>
<dbReference type="ExpressionAtlas" id="I3STK2">
    <property type="expression patterns" value="differential"/>
</dbReference>
<accession>I3STK2</accession>
<dbReference type="AlphaFoldDB" id="I3STK2"/>